<name>A0ABQ7AHA5_BRACR</name>
<evidence type="ECO:0000313" key="6">
    <source>
        <dbReference type="Proteomes" id="UP000266723"/>
    </source>
</evidence>
<gene>
    <name evidence="5" type="ORF">DY000_02056119</name>
</gene>
<protein>
    <recommendedName>
        <fullName evidence="4">60S ribosomal protein L36</fullName>
    </recommendedName>
</protein>
<dbReference type="InterPro" id="IPR000509">
    <property type="entry name" value="Ribosomal_eL36"/>
</dbReference>
<evidence type="ECO:0000256" key="4">
    <source>
        <dbReference type="RuleBase" id="RU000665"/>
    </source>
</evidence>
<evidence type="ECO:0000313" key="5">
    <source>
        <dbReference type="EMBL" id="KAF3497079.1"/>
    </source>
</evidence>
<reference evidence="5 6" key="1">
    <citation type="journal article" date="2020" name="BMC Genomics">
        <title>Intraspecific diversification of the crop wild relative Brassica cretica Lam. using demographic model selection.</title>
        <authorList>
            <person name="Kioukis A."/>
            <person name="Michalopoulou V.A."/>
            <person name="Briers L."/>
            <person name="Pirintsos S."/>
            <person name="Studholme D.J."/>
            <person name="Pavlidis P."/>
            <person name="Sarris P.F."/>
        </authorList>
    </citation>
    <scope>NUCLEOTIDE SEQUENCE [LARGE SCALE GENOMIC DNA]</scope>
    <source>
        <strain evidence="6">cv. PFS-1207/04</strain>
    </source>
</reference>
<dbReference type="Gene3D" id="1.10.10.1760">
    <property type="entry name" value="60S ribosomal protein L36"/>
    <property type="match status" value="1"/>
</dbReference>
<dbReference type="PROSITE" id="PS01190">
    <property type="entry name" value="RIBOSOMAL_L36E"/>
    <property type="match status" value="1"/>
</dbReference>
<organism evidence="5 6">
    <name type="scientific">Brassica cretica</name>
    <name type="common">Mustard</name>
    <dbReference type="NCBI Taxonomy" id="69181"/>
    <lineage>
        <taxon>Eukaryota</taxon>
        <taxon>Viridiplantae</taxon>
        <taxon>Streptophyta</taxon>
        <taxon>Embryophyta</taxon>
        <taxon>Tracheophyta</taxon>
        <taxon>Spermatophyta</taxon>
        <taxon>Magnoliopsida</taxon>
        <taxon>eudicotyledons</taxon>
        <taxon>Gunneridae</taxon>
        <taxon>Pentapetalae</taxon>
        <taxon>rosids</taxon>
        <taxon>malvids</taxon>
        <taxon>Brassicales</taxon>
        <taxon>Brassicaceae</taxon>
        <taxon>Brassiceae</taxon>
        <taxon>Brassica</taxon>
    </lineage>
</organism>
<sequence length="102" mass="11239">MVSKMCIEEDDSSSSEDRFVRGVEQGTCCHQTLVGSSSPCSQRSMSLSLSLSLSSNLDLEQTSKRRLFIRSLIREVAGFAPYEKRITELLKVGKDKTCSQGG</sequence>
<dbReference type="PANTHER" id="PTHR10114">
    <property type="entry name" value="60S RIBOSOMAL PROTEIN L36"/>
    <property type="match status" value="1"/>
</dbReference>
<comment type="similarity">
    <text evidence="1 4">Belongs to the eukaryotic ribosomal protein eL36 family.</text>
</comment>
<accession>A0ABQ7AHA5</accession>
<evidence type="ECO:0000256" key="2">
    <source>
        <dbReference type="ARBA" id="ARBA00022980"/>
    </source>
</evidence>
<dbReference type="Pfam" id="PF01158">
    <property type="entry name" value="Ribosomal_L36e"/>
    <property type="match status" value="1"/>
</dbReference>
<keyword evidence="6" id="KW-1185">Reference proteome</keyword>
<dbReference type="EMBL" id="QGKV02002055">
    <property type="protein sequence ID" value="KAF3497079.1"/>
    <property type="molecule type" value="Genomic_DNA"/>
</dbReference>
<evidence type="ECO:0000256" key="3">
    <source>
        <dbReference type="ARBA" id="ARBA00023274"/>
    </source>
</evidence>
<dbReference type="InterPro" id="IPR038097">
    <property type="entry name" value="Ribosomal_eL36_sf"/>
</dbReference>
<keyword evidence="3 4" id="KW-0687">Ribonucleoprotein</keyword>
<evidence type="ECO:0000256" key="1">
    <source>
        <dbReference type="ARBA" id="ARBA00006509"/>
    </source>
</evidence>
<dbReference type="Proteomes" id="UP000266723">
    <property type="component" value="Unassembled WGS sequence"/>
</dbReference>
<keyword evidence="2 4" id="KW-0689">Ribosomal protein</keyword>
<comment type="caution">
    <text evidence="5">The sequence shown here is derived from an EMBL/GenBank/DDBJ whole genome shotgun (WGS) entry which is preliminary data.</text>
</comment>
<proteinExistence type="inferred from homology"/>